<dbReference type="Proteomes" id="UP001594351">
    <property type="component" value="Unassembled WGS sequence"/>
</dbReference>
<dbReference type="EC" id="3.2.2.-" evidence="1"/>
<dbReference type="EMBL" id="JBHPBY010000667">
    <property type="protein sequence ID" value="MFC1853976.1"/>
    <property type="molecule type" value="Genomic_DNA"/>
</dbReference>
<keyword evidence="2" id="KW-1185">Reference proteome</keyword>
<organism evidence="1 2">
    <name type="scientific">candidate division CSSED10-310 bacterium</name>
    <dbReference type="NCBI Taxonomy" id="2855610"/>
    <lineage>
        <taxon>Bacteria</taxon>
        <taxon>Bacteria division CSSED10-310</taxon>
    </lineage>
</organism>
<proteinExistence type="predicted"/>
<gene>
    <name evidence="1" type="ORF">ACFL27_27645</name>
</gene>
<keyword evidence="1" id="KW-0326">Glycosidase</keyword>
<dbReference type="InterPro" id="IPR052341">
    <property type="entry name" value="LOG_family_nucleotidases"/>
</dbReference>
<evidence type="ECO:0000313" key="1">
    <source>
        <dbReference type="EMBL" id="MFC1853976.1"/>
    </source>
</evidence>
<evidence type="ECO:0000313" key="2">
    <source>
        <dbReference type="Proteomes" id="UP001594351"/>
    </source>
</evidence>
<keyword evidence="1" id="KW-0378">Hydrolase</keyword>
<reference evidence="1 2" key="1">
    <citation type="submission" date="2024-09" db="EMBL/GenBank/DDBJ databases">
        <title>Laminarin stimulates single cell rates of sulfate reduction while oxygen inhibits transcriptomic activity in coastal marine sediment.</title>
        <authorList>
            <person name="Lindsay M."/>
            <person name="Orcutt B."/>
            <person name="Emerson D."/>
            <person name="Stepanauskas R."/>
            <person name="D'Angelo T."/>
        </authorList>
    </citation>
    <scope>NUCLEOTIDE SEQUENCE [LARGE SCALE GENOMIC DNA]</scope>
    <source>
        <strain evidence="1">SAG AM-311-K15</strain>
    </source>
</reference>
<protein>
    <submittedName>
        <fullName evidence="1">LOG family protein</fullName>
        <ecNumber evidence="1">3.2.2.-</ecNumber>
    </submittedName>
</protein>
<dbReference type="GO" id="GO:0016798">
    <property type="term" value="F:hydrolase activity, acting on glycosyl bonds"/>
    <property type="evidence" value="ECO:0007669"/>
    <property type="project" value="UniProtKB-KW"/>
</dbReference>
<dbReference type="Gene3D" id="3.40.50.450">
    <property type="match status" value="1"/>
</dbReference>
<sequence>MVEFQRICEDQKDLSDSVIQGLDLRDMAAYLTSVSVRGAVFLGCIIPDTLSPHLQKGGATIFPRFENVPYSPYRATLYTPEELFAGFDASDPYSYCHTPDALVYEHWVKTGRSNPNNIVETLARRLHDHAITDAMREFIGAGALQRQAVSVMGGHSLLRSDNIYAEVSRIARALTRAGYLMTSGGGPGAMEATHLGAWFADRKDEELEQALNMLSKAPHYKDLHWLAAAYKVRQSFPPPGQNHISLGIPTWLYGHEPPNPFASHIAKYFANSVREDGLVTIARYGIIFAPGGAGTIQEIFQDATQNRYATMGEISPMIFLGTEFWTKTKPVYPLLSYLAQGKEYAALITILDEVEDVVSYIQHTPPKQVAGSDWSFCAAYGVKAQPEL</sequence>
<dbReference type="PANTHER" id="PTHR43393:SF3">
    <property type="entry name" value="LYSINE DECARBOXYLASE-LIKE PROTEIN"/>
    <property type="match status" value="1"/>
</dbReference>
<dbReference type="SUPFAM" id="SSF102405">
    <property type="entry name" value="MCP/YpsA-like"/>
    <property type="match status" value="1"/>
</dbReference>
<name>A0ABV6Z698_UNCC1</name>
<accession>A0ABV6Z698</accession>
<dbReference type="PANTHER" id="PTHR43393">
    <property type="entry name" value="CYTOKININ RIBOSIDE 5'-MONOPHOSPHATE PHOSPHORIBOHYDROLASE"/>
    <property type="match status" value="1"/>
</dbReference>
<comment type="caution">
    <text evidence="1">The sequence shown here is derived from an EMBL/GenBank/DDBJ whole genome shotgun (WGS) entry which is preliminary data.</text>
</comment>